<dbReference type="InterPro" id="IPR011701">
    <property type="entry name" value="MFS"/>
</dbReference>
<feature type="transmembrane region" description="Helical" evidence="5">
    <location>
        <begin position="344"/>
        <end position="373"/>
    </location>
</feature>
<dbReference type="InterPro" id="IPR036259">
    <property type="entry name" value="MFS_trans_sf"/>
</dbReference>
<protein>
    <recommendedName>
        <fullName evidence="6">Major facilitator superfamily (MFS) profile domain-containing protein</fullName>
    </recommendedName>
</protein>
<organism evidence="7 8">
    <name type="scientific">Penicillium egyptiacum</name>
    <dbReference type="NCBI Taxonomy" id="1303716"/>
    <lineage>
        <taxon>Eukaryota</taxon>
        <taxon>Fungi</taxon>
        <taxon>Dikarya</taxon>
        <taxon>Ascomycota</taxon>
        <taxon>Pezizomycotina</taxon>
        <taxon>Eurotiomycetes</taxon>
        <taxon>Eurotiomycetidae</taxon>
        <taxon>Eurotiales</taxon>
        <taxon>Aspergillaceae</taxon>
        <taxon>Penicillium</taxon>
    </lineage>
</organism>
<gene>
    <name evidence="7" type="ORF">PEGY_LOCUS3425</name>
</gene>
<dbReference type="GO" id="GO:0016020">
    <property type="term" value="C:membrane"/>
    <property type="evidence" value="ECO:0007669"/>
    <property type="project" value="UniProtKB-SubCell"/>
</dbReference>
<sequence>MLEETTPLLGRQQKATRWLSIYWLSAVVFCLSAAGAFLNVPLTRLIEDNLCSRYIQQGAPTEELCKTDKIQSKLAYLNGCLPLVEAVVGLVVAFPFGVLADRVGRKPIIILSMIGTSLSLAWELAVIGLPRIFRVQFILAGPLFAVVGGGNTVLLANLYSIASDLVVQSDRASTFFLMAFASLVGASIGPAISSVFMETFSPWVSAFIAFFANLVALIPLFFVPETLSPSKQDSDSDQESEDGPHNFRSHLSQLLQLGSSIASLKSSSLVIVLATFLTAAPEVLGTSQFLAQYISKRFDWPLAKTGYLLTLRGVIHMVVLLFTLPLLSRVLLRYQRPPVKDLTLARASVAIAAVGALCMAAPQIGLVIAGLAIHSLGSGLAPLCRSLATSYVTPQDTSKLNTVIGIVQTTGSLFAGPAFAWLFETGMKLGDMSLGLPYYGLAGSFVLCLVGLVFVHPPAQGEESDEP</sequence>
<evidence type="ECO:0000256" key="3">
    <source>
        <dbReference type="ARBA" id="ARBA00022989"/>
    </source>
</evidence>
<keyword evidence="3 5" id="KW-1133">Transmembrane helix</keyword>
<dbReference type="Pfam" id="PF07690">
    <property type="entry name" value="MFS_1"/>
    <property type="match status" value="1"/>
</dbReference>
<feature type="transmembrane region" description="Helical" evidence="5">
    <location>
        <begin position="76"/>
        <end position="96"/>
    </location>
</feature>
<accession>A0A9W4P3E2</accession>
<keyword evidence="8" id="KW-1185">Reference proteome</keyword>
<feature type="transmembrane region" description="Helical" evidence="5">
    <location>
        <begin position="314"/>
        <end position="332"/>
    </location>
</feature>
<feature type="transmembrane region" description="Helical" evidence="5">
    <location>
        <begin position="21"/>
        <end position="40"/>
    </location>
</feature>
<feature type="transmembrane region" description="Helical" evidence="5">
    <location>
        <begin position="203"/>
        <end position="223"/>
    </location>
</feature>
<dbReference type="InterPro" id="IPR020846">
    <property type="entry name" value="MFS_dom"/>
</dbReference>
<feature type="transmembrane region" description="Helical" evidence="5">
    <location>
        <begin position="108"/>
        <end position="129"/>
    </location>
</feature>
<name>A0A9W4P3E2_9EURO</name>
<evidence type="ECO:0000256" key="1">
    <source>
        <dbReference type="ARBA" id="ARBA00004141"/>
    </source>
</evidence>
<comment type="caution">
    <text evidence="7">The sequence shown here is derived from an EMBL/GenBank/DDBJ whole genome shotgun (WGS) entry which is preliminary data.</text>
</comment>
<evidence type="ECO:0000256" key="5">
    <source>
        <dbReference type="SAM" id="Phobius"/>
    </source>
</evidence>
<keyword evidence="2 5" id="KW-0812">Transmembrane</keyword>
<proteinExistence type="predicted"/>
<evidence type="ECO:0000313" key="8">
    <source>
        <dbReference type="Proteomes" id="UP001154252"/>
    </source>
</evidence>
<feature type="transmembrane region" description="Helical" evidence="5">
    <location>
        <begin position="135"/>
        <end position="162"/>
    </location>
</feature>
<feature type="transmembrane region" description="Helical" evidence="5">
    <location>
        <begin position="435"/>
        <end position="455"/>
    </location>
</feature>
<feature type="transmembrane region" description="Helical" evidence="5">
    <location>
        <begin position="403"/>
        <end position="423"/>
    </location>
</feature>
<dbReference type="AlphaFoldDB" id="A0A9W4P3E2"/>
<feature type="domain" description="Major facilitator superfamily (MFS) profile" evidence="6">
    <location>
        <begin position="28"/>
        <end position="460"/>
    </location>
</feature>
<dbReference type="SUPFAM" id="SSF103473">
    <property type="entry name" value="MFS general substrate transporter"/>
    <property type="match status" value="1"/>
</dbReference>
<dbReference type="OrthoDB" id="194139at2759"/>
<reference evidence="7" key="1">
    <citation type="submission" date="2021-07" db="EMBL/GenBank/DDBJ databases">
        <authorList>
            <person name="Branca A.L. A."/>
        </authorList>
    </citation>
    <scope>NUCLEOTIDE SEQUENCE</scope>
</reference>
<evidence type="ECO:0000256" key="2">
    <source>
        <dbReference type="ARBA" id="ARBA00022692"/>
    </source>
</evidence>
<dbReference type="PANTHER" id="PTHR23507">
    <property type="entry name" value="ZGC:174356"/>
    <property type="match status" value="1"/>
</dbReference>
<evidence type="ECO:0000256" key="4">
    <source>
        <dbReference type="ARBA" id="ARBA00023136"/>
    </source>
</evidence>
<feature type="transmembrane region" description="Helical" evidence="5">
    <location>
        <begin position="174"/>
        <end position="197"/>
    </location>
</feature>
<dbReference type="Gene3D" id="1.20.1250.20">
    <property type="entry name" value="MFS general substrate transporter like domains"/>
    <property type="match status" value="1"/>
</dbReference>
<dbReference type="Proteomes" id="UP001154252">
    <property type="component" value="Unassembled WGS sequence"/>
</dbReference>
<dbReference type="PANTHER" id="PTHR23507:SF1">
    <property type="entry name" value="FI18259P1-RELATED"/>
    <property type="match status" value="1"/>
</dbReference>
<dbReference type="GO" id="GO:0022857">
    <property type="term" value="F:transmembrane transporter activity"/>
    <property type="evidence" value="ECO:0007669"/>
    <property type="project" value="InterPro"/>
</dbReference>
<dbReference type="EMBL" id="CAJVRC010000846">
    <property type="protein sequence ID" value="CAG8893207.1"/>
    <property type="molecule type" value="Genomic_DNA"/>
</dbReference>
<evidence type="ECO:0000313" key="7">
    <source>
        <dbReference type="EMBL" id="CAG8893207.1"/>
    </source>
</evidence>
<keyword evidence="4 5" id="KW-0472">Membrane</keyword>
<dbReference type="PROSITE" id="PS50850">
    <property type="entry name" value="MFS"/>
    <property type="match status" value="1"/>
</dbReference>
<comment type="subcellular location">
    <subcellularLocation>
        <location evidence="1">Membrane</location>
        <topology evidence="1">Multi-pass membrane protein</topology>
    </subcellularLocation>
</comment>
<evidence type="ECO:0000259" key="6">
    <source>
        <dbReference type="PROSITE" id="PS50850"/>
    </source>
</evidence>